<dbReference type="Proteomes" id="UP000075799">
    <property type="component" value="Unassembled WGS sequence"/>
</dbReference>
<name>A0A161PBQ6_BDEBC</name>
<dbReference type="EMBL" id="LUKD01000005">
    <property type="protein sequence ID" value="KYG65156.1"/>
    <property type="molecule type" value="Genomic_DNA"/>
</dbReference>
<sequence>MKLKSVLKTLGASIAILALVFVGLGVWGLSKLPSIFEIRQGLTPPALKKTAAKTSTTSPLSAIDDSQNKITSTPAKIENVPDQARSSQEALADDTAKVLLEDFTDSRKPLIETCHNLEKASDSHLLRDPTNANAKTFFHSLAQGEKDPLVESAAPILRYVFRAPGMSAAVDMIMKSEEQNDPSLLKKAEFYYEIYRAGGFLKENTRAMDDILQKSYNLHYLARAVAQKPELARDSATRTFCEQMEKTINQGDSYNADEAAKEMQNFFESAGIDAKKLGYDPLYRSKVNMNVSNSQVRLNDAWVLRLFARDIEKAQRDPTQN</sequence>
<dbReference type="OrthoDB" id="5290850at2"/>
<reference evidence="1 2" key="1">
    <citation type="submission" date="2016-03" db="EMBL/GenBank/DDBJ databases">
        <authorList>
            <person name="Ploux O."/>
        </authorList>
    </citation>
    <scope>NUCLEOTIDE SEQUENCE [LARGE SCALE GENOMIC DNA]</scope>
    <source>
        <strain evidence="1 2">EC13</strain>
    </source>
</reference>
<comment type="caution">
    <text evidence="1">The sequence shown here is derived from an EMBL/GenBank/DDBJ whole genome shotgun (WGS) entry which is preliminary data.</text>
</comment>
<proteinExistence type="predicted"/>
<accession>A0A161PBQ6</accession>
<gene>
    <name evidence="1" type="ORF">AZI87_11335</name>
</gene>
<dbReference type="AlphaFoldDB" id="A0A161PBQ6"/>
<evidence type="ECO:0000313" key="1">
    <source>
        <dbReference type="EMBL" id="KYG65156.1"/>
    </source>
</evidence>
<dbReference type="RefSeq" id="WP_063206973.1">
    <property type="nucleotide sequence ID" value="NZ_LUKD01000005.1"/>
</dbReference>
<protein>
    <submittedName>
        <fullName evidence="1">Uncharacterized protein</fullName>
    </submittedName>
</protein>
<organism evidence="1 2">
    <name type="scientific">Bdellovibrio bacteriovorus</name>
    <dbReference type="NCBI Taxonomy" id="959"/>
    <lineage>
        <taxon>Bacteria</taxon>
        <taxon>Pseudomonadati</taxon>
        <taxon>Bdellovibrionota</taxon>
        <taxon>Bdellovibrionia</taxon>
        <taxon>Bdellovibrionales</taxon>
        <taxon>Pseudobdellovibrionaceae</taxon>
        <taxon>Bdellovibrio</taxon>
    </lineage>
</organism>
<evidence type="ECO:0000313" key="2">
    <source>
        <dbReference type="Proteomes" id="UP000075799"/>
    </source>
</evidence>